<feature type="domain" description="SMP-30/Gluconolactonase/LRE-like region" evidence="2">
    <location>
        <begin position="221"/>
        <end position="388"/>
    </location>
</feature>
<dbReference type="InterPro" id="IPR013658">
    <property type="entry name" value="SGL"/>
</dbReference>
<dbReference type="PANTHER" id="PTHR47064:SF2">
    <property type="entry name" value="SMP-30_GLUCONOLACTONASE_LRE-LIKE REGION DOMAIN-CONTAINING PROTEIN-RELATED"/>
    <property type="match status" value="1"/>
</dbReference>
<accession>R8BR85</accession>
<keyword evidence="4" id="KW-1185">Reference proteome</keyword>
<dbReference type="HOGENOM" id="CLU_036110_1_2_1"/>
<feature type="signal peptide" evidence="1">
    <location>
        <begin position="1"/>
        <end position="18"/>
    </location>
</feature>
<name>R8BR85_PHAM7</name>
<organism evidence="3 4">
    <name type="scientific">Phaeoacremonium minimum (strain UCR-PA7)</name>
    <name type="common">Esca disease fungus</name>
    <name type="synonym">Togninia minima</name>
    <dbReference type="NCBI Taxonomy" id="1286976"/>
    <lineage>
        <taxon>Eukaryota</taxon>
        <taxon>Fungi</taxon>
        <taxon>Dikarya</taxon>
        <taxon>Ascomycota</taxon>
        <taxon>Pezizomycotina</taxon>
        <taxon>Sordariomycetes</taxon>
        <taxon>Sordariomycetidae</taxon>
        <taxon>Togniniales</taxon>
        <taxon>Togniniaceae</taxon>
        <taxon>Phaeoacremonium</taxon>
    </lineage>
</organism>
<dbReference type="SUPFAM" id="SSF63829">
    <property type="entry name" value="Calcium-dependent phosphotriesterase"/>
    <property type="match status" value="1"/>
</dbReference>
<evidence type="ECO:0000313" key="4">
    <source>
        <dbReference type="Proteomes" id="UP000014074"/>
    </source>
</evidence>
<dbReference type="Proteomes" id="UP000014074">
    <property type="component" value="Unassembled WGS sequence"/>
</dbReference>
<dbReference type="AlphaFoldDB" id="R8BR85"/>
<keyword evidence="1" id="KW-0732">Signal</keyword>
<dbReference type="OrthoDB" id="423498at2759"/>
<dbReference type="InterPro" id="IPR052988">
    <property type="entry name" value="Oryzine_lactonohydrolase"/>
</dbReference>
<dbReference type="eggNOG" id="ENOG502S8F6">
    <property type="taxonomic scope" value="Eukaryota"/>
</dbReference>
<dbReference type="PANTHER" id="PTHR47064">
    <property type="entry name" value="PUTATIVE (AFU_ORTHOLOGUE AFUA_1G08990)-RELATED"/>
    <property type="match status" value="1"/>
</dbReference>
<evidence type="ECO:0000256" key="1">
    <source>
        <dbReference type="SAM" id="SignalP"/>
    </source>
</evidence>
<reference evidence="4" key="1">
    <citation type="journal article" date="2013" name="Genome Announc.">
        <title>Draft genome sequence of the ascomycete Phaeoacremonium aleophilum strain UCR-PA7, a causal agent of the esca disease complex in grapevines.</title>
        <authorList>
            <person name="Blanco-Ulate B."/>
            <person name="Rolshausen P."/>
            <person name="Cantu D."/>
        </authorList>
    </citation>
    <scope>NUCLEOTIDE SEQUENCE [LARGE SCALE GENOMIC DNA]</scope>
    <source>
        <strain evidence="4">UCR-PA7</strain>
    </source>
</reference>
<dbReference type="Pfam" id="PF08450">
    <property type="entry name" value="SGL"/>
    <property type="match status" value="1"/>
</dbReference>
<keyword evidence="3" id="KW-0378">Hydrolase</keyword>
<evidence type="ECO:0000259" key="2">
    <source>
        <dbReference type="Pfam" id="PF08450"/>
    </source>
</evidence>
<dbReference type="InterPro" id="IPR011042">
    <property type="entry name" value="6-blade_b-propeller_TolB-like"/>
</dbReference>
<gene>
    <name evidence="3" type="ORF">UCRPA7_2620</name>
</gene>
<protein>
    <submittedName>
        <fullName evidence="3">Putative evolved d-pantonohydrolase protein</fullName>
    </submittedName>
</protein>
<dbReference type="GeneID" id="19322888"/>
<dbReference type="RefSeq" id="XP_007913386.1">
    <property type="nucleotide sequence ID" value="XM_007915195.1"/>
</dbReference>
<proteinExistence type="predicted"/>
<evidence type="ECO:0000313" key="3">
    <source>
        <dbReference type="EMBL" id="EOO01883.1"/>
    </source>
</evidence>
<dbReference type="GO" id="GO:0016787">
    <property type="term" value="F:hydrolase activity"/>
    <property type="evidence" value="ECO:0007669"/>
    <property type="project" value="UniProtKB-KW"/>
</dbReference>
<dbReference type="Gene3D" id="2.120.10.30">
    <property type="entry name" value="TolB, C-terminal domain"/>
    <property type="match status" value="1"/>
</dbReference>
<feature type="chain" id="PRO_5004452236" evidence="1">
    <location>
        <begin position="19"/>
        <end position="414"/>
    </location>
</feature>
<dbReference type="KEGG" id="tmn:UCRPA7_2620"/>
<sequence>MAWISLPVLALLAGLVIQGRLSPASSITCAAEVPSQAQIINQKSFNVLSNVPPSTVANGTRVFKPPGISDADLLAKPFHIYDDEFYAIIGCNPTLTIIASSDKDPLFHEAVVWYPPTDEVFFVQNAGAKAAGTGLAKSAIVEKISLSEADAVSNLTNAAGRVTVHTVDSNPTVVNPNGATNYKGQIMFMGEGAGPDIPSAIYVMNPLPPYNTTVVLNNYFGRQFSSLNDVGINPRNKDIYFTDTLYGYLQDFRPVPGIQNQVYRLNDKTGAVTVVADGFTLPNGISFSPDGLYAYVTDTGTNHGFQGYNYSDPSAIYRYDVKDDGTWENRKIFAFIDSGVPDGIHCDSNGNVYAGCGDGVNVWNPSGKLIGKIYLGTTSANFQFAGNGRMVICAETKLFYATLKASGAYVDGMM</sequence>
<dbReference type="EMBL" id="KB932955">
    <property type="protein sequence ID" value="EOO01883.1"/>
    <property type="molecule type" value="Genomic_DNA"/>
</dbReference>